<keyword evidence="2" id="KW-1185">Reference proteome</keyword>
<evidence type="ECO:0000313" key="2">
    <source>
        <dbReference type="Proteomes" id="UP000195569"/>
    </source>
</evidence>
<dbReference type="AlphaFoldDB" id="A0A1N7S8I6"/>
<gene>
    <name evidence="1" type="ORF">BN2476_350241</name>
</gene>
<comment type="caution">
    <text evidence="1">The sequence shown here is derived from an EMBL/GenBank/DDBJ whole genome shotgun (WGS) entry which is preliminary data.</text>
</comment>
<dbReference type="EMBL" id="CYGY02000035">
    <property type="protein sequence ID" value="SIT43686.1"/>
    <property type="molecule type" value="Genomic_DNA"/>
</dbReference>
<reference evidence="1" key="1">
    <citation type="submission" date="2016-12" db="EMBL/GenBank/DDBJ databases">
        <authorList>
            <person name="Moulin L."/>
        </authorList>
    </citation>
    <scope>NUCLEOTIDE SEQUENCE [LARGE SCALE GENOMIC DNA]</scope>
    <source>
        <strain evidence="1">STM 7183</strain>
    </source>
</reference>
<sequence>MTETVETLFRTPQDALIFAFNYSMQRADRSLVDRMASPSPRTGKGLSGNDGAAQAGMIRRELDELSNIDRAVLVARFAPRSWPCACGRACCSGYEPNPEYQAAISLLTQTAMSVLAGRIVHYQLRRGLVEKAAGMKVEIKALALKCEVSEKTAEAHWQIIKLWFQGRSKPKVKPSKRKRAAAGDGTADVADEAHLHDETVELPDVASAVDGLESKARKRADELLSTLPFIGNVGI</sequence>
<dbReference type="Proteomes" id="UP000195569">
    <property type="component" value="Unassembled WGS sequence"/>
</dbReference>
<proteinExistence type="predicted"/>
<evidence type="ECO:0000313" key="1">
    <source>
        <dbReference type="EMBL" id="SIT43686.1"/>
    </source>
</evidence>
<name>A0A1N7S8I6_9BURK</name>
<organism evidence="1 2">
    <name type="scientific">Paraburkholderia piptadeniae</name>
    <dbReference type="NCBI Taxonomy" id="1701573"/>
    <lineage>
        <taxon>Bacteria</taxon>
        <taxon>Pseudomonadati</taxon>
        <taxon>Pseudomonadota</taxon>
        <taxon>Betaproteobacteria</taxon>
        <taxon>Burkholderiales</taxon>
        <taxon>Burkholderiaceae</taxon>
        <taxon>Paraburkholderia</taxon>
    </lineage>
</organism>
<accession>A0A1N7S8I6</accession>
<protein>
    <submittedName>
        <fullName evidence="1">Uncharacterized protein</fullName>
    </submittedName>
</protein>